<evidence type="ECO:0000256" key="2">
    <source>
        <dbReference type="SAM" id="SignalP"/>
    </source>
</evidence>
<accession>A0A0K0G1J2</accession>
<keyword evidence="1" id="KW-1133">Transmembrane helix</keyword>
<reference evidence="3" key="1">
    <citation type="submission" date="2014-07" db="EMBL/GenBank/DDBJ databases">
        <authorList>
            <person name="Martin A.A"/>
            <person name="De Silva N."/>
        </authorList>
    </citation>
    <scope>NUCLEOTIDE SEQUENCE</scope>
</reference>
<dbReference type="Proteomes" id="UP000035680">
    <property type="component" value="Unassembled WGS sequence"/>
</dbReference>
<dbReference type="WBParaSite" id="SVE_1858300.1">
    <property type="protein sequence ID" value="SVE_1858300.1"/>
    <property type="gene ID" value="SVE_1858300"/>
</dbReference>
<name>A0A0K0G1J2_STRVS</name>
<proteinExistence type="predicted"/>
<reference evidence="4" key="2">
    <citation type="submission" date="2015-08" db="UniProtKB">
        <authorList>
            <consortium name="WormBaseParasite"/>
        </authorList>
    </citation>
    <scope>IDENTIFICATION</scope>
</reference>
<feature type="chain" id="PRO_5005330380" evidence="2">
    <location>
        <begin position="19"/>
        <end position="184"/>
    </location>
</feature>
<sequence length="184" mass="21091">MIWRTTLLLILVSYQIFGEVEQNSSELSDNSKTGNSNPVEEKVKIIGSFGKGVPQVRSKRYDKYSTFYNLQKEFNKLTHGQKFEFLADNLKHLQESANFNDLSHNYISSPYNKNGDINTEIREFFGCMLLFALLTLIIYYLCYIVFDCFSGPPPSNDTTIIRGPSTIYPIPPPVYSDVSKKPIY</sequence>
<keyword evidence="2" id="KW-0732">Signal</keyword>
<evidence type="ECO:0000313" key="4">
    <source>
        <dbReference type="WBParaSite" id="SVE_1858300.1"/>
    </source>
</evidence>
<dbReference type="AlphaFoldDB" id="A0A0K0G1J2"/>
<feature type="signal peptide" evidence="2">
    <location>
        <begin position="1"/>
        <end position="18"/>
    </location>
</feature>
<keyword evidence="1" id="KW-0472">Membrane</keyword>
<evidence type="ECO:0000313" key="3">
    <source>
        <dbReference type="Proteomes" id="UP000035680"/>
    </source>
</evidence>
<evidence type="ECO:0000256" key="1">
    <source>
        <dbReference type="SAM" id="Phobius"/>
    </source>
</evidence>
<feature type="transmembrane region" description="Helical" evidence="1">
    <location>
        <begin position="128"/>
        <end position="146"/>
    </location>
</feature>
<keyword evidence="3" id="KW-1185">Reference proteome</keyword>
<organism evidence="3 4">
    <name type="scientific">Strongyloides venezuelensis</name>
    <name type="common">Threadworm</name>
    <dbReference type="NCBI Taxonomy" id="75913"/>
    <lineage>
        <taxon>Eukaryota</taxon>
        <taxon>Metazoa</taxon>
        <taxon>Ecdysozoa</taxon>
        <taxon>Nematoda</taxon>
        <taxon>Chromadorea</taxon>
        <taxon>Rhabditida</taxon>
        <taxon>Tylenchina</taxon>
        <taxon>Panagrolaimomorpha</taxon>
        <taxon>Strongyloidoidea</taxon>
        <taxon>Strongyloididae</taxon>
        <taxon>Strongyloides</taxon>
    </lineage>
</organism>
<keyword evidence="1" id="KW-0812">Transmembrane</keyword>
<protein>
    <submittedName>
        <fullName evidence="4">Pv-fam-d protein</fullName>
    </submittedName>
</protein>